<sequence length="217" mass="24208">MTSSKILPRKPYRPRKSDEEKQATAEAKKLRRKQYYLENAERLREKSRLQMAEKRAAVKVKRRVSERKRDLAAAERLARETLTQMKRHREAQLAMQDITLPCTASCDTSSTWRALEEQRLDREIAELFDSEQCGGRAVGASGDQNDGGHAAGAREHSTRISSGPPPLETVQRLRSVFSPPPDSNSPSPEPPGRMPSFLTKLGQAVGRDLAADTGGEE</sequence>
<reference evidence="3 4" key="1">
    <citation type="journal article" date="2024" name="J Genomics">
        <title>Draft genome sequencing and assembly of Favolaschia claudopus CIRM-BRFM 2984 isolated from oak limbs.</title>
        <authorList>
            <person name="Navarro D."/>
            <person name="Drula E."/>
            <person name="Chaduli D."/>
            <person name="Cazenave R."/>
            <person name="Ahrendt S."/>
            <person name="Wang J."/>
            <person name="Lipzen A."/>
            <person name="Daum C."/>
            <person name="Barry K."/>
            <person name="Grigoriev I.V."/>
            <person name="Favel A."/>
            <person name="Rosso M.N."/>
            <person name="Martin F."/>
        </authorList>
    </citation>
    <scope>NUCLEOTIDE SEQUENCE [LARGE SCALE GENOMIC DNA]</scope>
    <source>
        <strain evidence="3 4">CIRM-BRFM 2984</strain>
    </source>
</reference>
<keyword evidence="4" id="KW-1185">Reference proteome</keyword>
<proteinExistence type="predicted"/>
<dbReference type="EMBL" id="JAWWNJ010000016">
    <property type="protein sequence ID" value="KAK7039792.1"/>
    <property type="molecule type" value="Genomic_DNA"/>
</dbReference>
<accession>A0AAW0CLF0</accession>
<evidence type="ECO:0000313" key="3">
    <source>
        <dbReference type="EMBL" id="KAK7039792.1"/>
    </source>
</evidence>
<evidence type="ECO:0000256" key="1">
    <source>
        <dbReference type="SAM" id="Coils"/>
    </source>
</evidence>
<feature type="compositionally biased region" description="Pro residues" evidence="2">
    <location>
        <begin position="178"/>
        <end position="193"/>
    </location>
</feature>
<dbReference type="Proteomes" id="UP001362999">
    <property type="component" value="Unassembled WGS sequence"/>
</dbReference>
<feature type="region of interest" description="Disordered" evidence="2">
    <location>
        <begin position="1"/>
        <end position="28"/>
    </location>
</feature>
<organism evidence="3 4">
    <name type="scientific">Favolaschia claudopus</name>
    <dbReference type="NCBI Taxonomy" id="2862362"/>
    <lineage>
        <taxon>Eukaryota</taxon>
        <taxon>Fungi</taxon>
        <taxon>Dikarya</taxon>
        <taxon>Basidiomycota</taxon>
        <taxon>Agaricomycotina</taxon>
        <taxon>Agaricomycetes</taxon>
        <taxon>Agaricomycetidae</taxon>
        <taxon>Agaricales</taxon>
        <taxon>Marasmiineae</taxon>
        <taxon>Mycenaceae</taxon>
        <taxon>Favolaschia</taxon>
    </lineage>
</organism>
<evidence type="ECO:0000313" key="4">
    <source>
        <dbReference type="Proteomes" id="UP001362999"/>
    </source>
</evidence>
<feature type="compositionally biased region" description="Basic and acidic residues" evidence="2">
    <location>
        <begin position="15"/>
        <end position="28"/>
    </location>
</feature>
<evidence type="ECO:0000256" key="2">
    <source>
        <dbReference type="SAM" id="MobiDB-lite"/>
    </source>
</evidence>
<feature type="region of interest" description="Disordered" evidence="2">
    <location>
        <begin position="135"/>
        <end position="217"/>
    </location>
</feature>
<dbReference type="AlphaFoldDB" id="A0AAW0CLF0"/>
<feature type="coiled-coil region" evidence="1">
    <location>
        <begin position="37"/>
        <end position="91"/>
    </location>
</feature>
<comment type="caution">
    <text evidence="3">The sequence shown here is derived from an EMBL/GenBank/DDBJ whole genome shotgun (WGS) entry which is preliminary data.</text>
</comment>
<name>A0AAW0CLF0_9AGAR</name>
<keyword evidence="1" id="KW-0175">Coiled coil</keyword>
<gene>
    <name evidence="3" type="ORF">R3P38DRAFT_2769935</name>
</gene>
<protein>
    <submittedName>
        <fullName evidence="3">Uncharacterized protein</fullName>
    </submittedName>
</protein>